<dbReference type="RefSeq" id="WP_163987796.1">
    <property type="nucleotide sequence ID" value="NZ_WUEY01000007.1"/>
</dbReference>
<gene>
    <name evidence="3" type="ORF">GR212_17190</name>
</gene>
<evidence type="ECO:0000313" key="4">
    <source>
        <dbReference type="Proteomes" id="UP000483035"/>
    </source>
</evidence>
<reference evidence="3 4" key="1">
    <citation type="submission" date="2019-12" db="EMBL/GenBank/DDBJ databases">
        <title>Rhizobium genotypes associated with high levels of biological nitrogen fixation by grain legumes in a temperate-maritime cropping system.</title>
        <authorList>
            <person name="Maluk M."/>
            <person name="Francesc Ferrando Molina F."/>
            <person name="Lopez Del Egido L."/>
            <person name="Lafos M."/>
            <person name="Langarica-Fuentes A."/>
            <person name="Gebre Yohannes G."/>
            <person name="Young M.W."/>
            <person name="Martin P."/>
            <person name="Gantlett R."/>
            <person name="Kenicer G."/>
            <person name="Hawes C."/>
            <person name="Begg G.S."/>
            <person name="Quilliam R.S."/>
            <person name="Squire G.R."/>
            <person name="Poole P.S."/>
            <person name="Young P.W."/>
            <person name="Iannetta P.M."/>
            <person name="James E.K."/>
        </authorList>
    </citation>
    <scope>NUCLEOTIDE SEQUENCE [LARGE SCALE GENOMIC DNA]</scope>
    <source>
        <strain evidence="3 4">JHI1118</strain>
    </source>
</reference>
<evidence type="ECO:0000256" key="1">
    <source>
        <dbReference type="SAM" id="Coils"/>
    </source>
</evidence>
<keyword evidence="1" id="KW-0175">Coiled coil</keyword>
<sequence>MSTYANSLKKQVELLQGEVEVYAKAVDRLAEQLAEKEAQLRAVASPGKVDESETPRADDSEQQVSESVR</sequence>
<feature type="region of interest" description="Disordered" evidence="2">
    <location>
        <begin position="41"/>
        <end position="69"/>
    </location>
</feature>
<comment type="caution">
    <text evidence="3">The sequence shown here is derived from an EMBL/GenBank/DDBJ whole genome shotgun (WGS) entry which is preliminary data.</text>
</comment>
<dbReference type="Proteomes" id="UP000483035">
    <property type="component" value="Unassembled WGS sequence"/>
</dbReference>
<name>A0A6L9U5W0_9HYPH</name>
<organism evidence="3 4">
    <name type="scientific">Rhizobium lusitanum</name>
    <dbReference type="NCBI Taxonomy" id="293958"/>
    <lineage>
        <taxon>Bacteria</taxon>
        <taxon>Pseudomonadati</taxon>
        <taxon>Pseudomonadota</taxon>
        <taxon>Alphaproteobacteria</taxon>
        <taxon>Hyphomicrobiales</taxon>
        <taxon>Rhizobiaceae</taxon>
        <taxon>Rhizobium/Agrobacterium group</taxon>
        <taxon>Rhizobium</taxon>
    </lineage>
</organism>
<feature type="compositionally biased region" description="Basic and acidic residues" evidence="2">
    <location>
        <begin position="48"/>
        <end position="59"/>
    </location>
</feature>
<proteinExistence type="predicted"/>
<dbReference type="EMBL" id="WUEY01000007">
    <property type="protein sequence ID" value="NEI71315.1"/>
    <property type="molecule type" value="Genomic_DNA"/>
</dbReference>
<evidence type="ECO:0000313" key="3">
    <source>
        <dbReference type="EMBL" id="NEI71315.1"/>
    </source>
</evidence>
<evidence type="ECO:0000256" key="2">
    <source>
        <dbReference type="SAM" id="MobiDB-lite"/>
    </source>
</evidence>
<protein>
    <submittedName>
        <fullName evidence="3">Uncharacterized protein</fullName>
    </submittedName>
</protein>
<accession>A0A6L9U5W0</accession>
<feature type="coiled-coil region" evidence="1">
    <location>
        <begin position="5"/>
        <end position="39"/>
    </location>
</feature>
<dbReference type="AlphaFoldDB" id="A0A6L9U5W0"/>